<dbReference type="Proteomes" id="UP000580654">
    <property type="component" value="Unassembled WGS sequence"/>
</dbReference>
<proteinExistence type="predicted"/>
<evidence type="ECO:0000313" key="3">
    <source>
        <dbReference type="EMBL" id="MBB5693555.1"/>
    </source>
</evidence>
<dbReference type="EMBL" id="JACIJD010000006">
    <property type="protein sequence ID" value="MBB5693555.1"/>
    <property type="molecule type" value="Genomic_DNA"/>
</dbReference>
<gene>
    <name evidence="3" type="ORF">FHS87_001588</name>
</gene>
<keyword evidence="2" id="KW-0732">Signal</keyword>
<feature type="chain" id="PRO_5032315678" description="Lipoprotein" evidence="2">
    <location>
        <begin position="24"/>
        <end position="118"/>
    </location>
</feature>
<accession>A0A840XYJ8</accession>
<dbReference type="PROSITE" id="PS51257">
    <property type="entry name" value="PROKAR_LIPOPROTEIN"/>
    <property type="match status" value="1"/>
</dbReference>
<keyword evidence="4" id="KW-1185">Reference proteome</keyword>
<evidence type="ECO:0000256" key="1">
    <source>
        <dbReference type="SAM" id="MobiDB-lite"/>
    </source>
</evidence>
<organism evidence="3 4">
    <name type="scientific">Muricoccus pecuniae</name>
    <dbReference type="NCBI Taxonomy" id="693023"/>
    <lineage>
        <taxon>Bacteria</taxon>
        <taxon>Pseudomonadati</taxon>
        <taxon>Pseudomonadota</taxon>
        <taxon>Alphaproteobacteria</taxon>
        <taxon>Acetobacterales</taxon>
        <taxon>Roseomonadaceae</taxon>
        <taxon>Muricoccus</taxon>
    </lineage>
</organism>
<sequence length="118" mass="12408">MKQTLPALLSGLLLLGCAGQTPARPQAGGESGRAAVNAACTAEAERVVRYRDRGQLMRQDDYNARVGTTSHLGPQVITDQIAQVYERDRLAAECARGTARAEQPRAPAIGPAGAPVGR</sequence>
<feature type="signal peptide" evidence="2">
    <location>
        <begin position="1"/>
        <end position="23"/>
    </location>
</feature>
<name>A0A840XYJ8_9PROT</name>
<evidence type="ECO:0000313" key="4">
    <source>
        <dbReference type="Proteomes" id="UP000580654"/>
    </source>
</evidence>
<evidence type="ECO:0000256" key="2">
    <source>
        <dbReference type="SAM" id="SignalP"/>
    </source>
</evidence>
<dbReference type="AlphaFoldDB" id="A0A840XYJ8"/>
<comment type="caution">
    <text evidence="3">The sequence shown here is derived from an EMBL/GenBank/DDBJ whole genome shotgun (WGS) entry which is preliminary data.</text>
</comment>
<reference evidence="3 4" key="1">
    <citation type="submission" date="2020-08" db="EMBL/GenBank/DDBJ databases">
        <title>Genomic Encyclopedia of Type Strains, Phase IV (KMG-IV): sequencing the most valuable type-strain genomes for metagenomic binning, comparative biology and taxonomic classification.</title>
        <authorList>
            <person name="Goeker M."/>
        </authorList>
    </citation>
    <scope>NUCLEOTIDE SEQUENCE [LARGE SCALE GENOMIC DNA]</scope>
    <source>
        <strain evidence="3 4">DSM 25622</strain>
    </source>
</reference>
<evidence type="ECO:0008006" key="5">
    <source>
        <dbReference type="Google" id="ProtNLM"/>
    </source>
</evidence>
<feature type="compositionally biased region" description="Low complexity" evidence="1">
    <location>
        <begin position="104"/>
        <end position="118"/>
    </location>
</feature>
<dbReference type="RefSeq" id="WP_184515947.1">
    <property type="nucleotide sequence ID" value="NZ_JACIJD010000006.1"/>
</dbReference>
<protein>
    <recommendedName>
        <fullName evidence="5">Lipoprotein</fullName>
    </recommendedName>
</protein>
<feature type="region of interest" description="Disordered" evidence="1">
    <location>
        <begin position="96"/>
        <end position="118"/>
    </location>
</feature>